<dbReference type="GO" id="GO:0051287">
    <property type="term" value="F:NAD binding"/>
    <property type="evidence" value="ECO:0007669"/>
    <property type="project" value="InterPro"/>
</dbReference>
<protein>
    <submittedName>
        <fullName evidence="7">D-lactate dehydrogenase</fullName>
    </submittedName>
</protein>
<proteinExistence type="inferred from homology"/>
<dbReference type="PROSITE" id="PS00671">
    <property type="entry name" value="D_2_HYDROXYACID_DH_3"/>
    <property type="match status" value="1"/>
</dbReference>
<keyword evidence="8" id="KW-1185">Reference proteome</keyword>
<evidence type="ECO:0000259" key="6">
    <source>
        <dbReference type="Pfam" id="PF02826"/>
    </source>
</evidence>
<dbReference type="EMBL" id="FNZN01000003">
    <property type="protein sequence ID" value="SEL25675.1"/>
    <property type="molecule type" value="Genomic_DNA"/>
</dbReference>
<dbReference type="InterPro" id="IPR058205">
    <property type="entry name" value="D-LDH-like"/>
</dbReference>
<dbReference type="CDD" id="cd12183">
    <property type="entry name" value="LDH_like_2"/>
    <property type="match status" value="1"/>
</dbReference>
<sequence length="335" mass="37497">MKLLVYSAKDFEIPFLKSANNNRNEVTYTKNALDSETALQATGYNAISIFSGDDASSIVLEKLWDFGVRYITLRSSGYNNLHIKTAKRFGFHVANASDYSPHAIAEHATALLLALNRKIVLANTQVHKYNFLQDGLLGFNLHGKTVGIIGTGRIGSIMAKIMHGFGCKILAYDQAPDYDLIELCNVTYTPLNELCEESDIISLHIPMNYENYYFINKEKLSLMKKSTILINTSRGELVDTKALIEALEAKNIAGYATDVYEKEKGIFFKDHSKNGIKDERLKKLLSLTNVLLTPHQAFITKEALTNIAEITFDNLDSWSQGHISKNELGMELINS</sequence>
<evidence type="ECO:0000259" key="5">
    <source>
        <dbReference type="Pfam" id="PF00389"/>
    </source>
</evidence>
<dbReference type="AlphaFoldDB" id="A0A1H7NRR3"/>
<reference evidence="8" key="1">
    <citation type="submission" date="2016-10" db="EMBL/GenBank/DDBJ databases">
        <authorList>
            <person name="Varghese N."/>
            <person name="Submissions S."/>
        </authorList>
    </citation>
    <scope>NUCLEOTIDE SEQUENCE [LARGE SCALE GENOMIC DNA]</scope>
    <source>
        <strain evidence="8">DSM 16471</strain>
    </source>
</reference>
<dbReference type="GO" id="GO:0008720">
    <property type="term" value="F:D-lactate dehydrogenase (NAD+) activity"/>
    <property type="evidence" value="ECO:0007669"/>
    <property type="project" value="TreeGrafter"/>
</dbReference>
<keyword evidence="2 4" id="KW-0560">Oxidoreductase</keyword>
<dbReference type="Pfam" id="PF00389">
    <property type="entry name" value="2-Hacid_dh"/>
    <property type="match status" value="1"/>
</dbReference>
<dbReference type="Pfam" id="PF02826">
    <property type="entry name" value="2-Hacid_dh_C"/>
    <property type="match status" value="1"/>
</dbReference>
<organism evidence="7 8">
    <name type="scientific">Maribacter orientalis</name>
    <dbReference type="NCBI Taxonomy" id="228957"/>
    <lineage>
        <taxon>Bacteria</taxon>
        <taxon>Pseudomonadati</taxon>
        <taxon>Bacteroidota</taxon>
        <taxon>Flavobacteriia</taxon>
        <taxon>Flavobacteriales</taxon>
        <taxon>Flavobacteriaceae</taxon>
        <taxon>Maribacter</taxon>
    </lineage>
</organism>
<dbReference type="InterPro" id="IPR006139">
    <property type="entry name" value="D-isomer_2_OHA_DH_cat_dom"/>
</dbReference>
<dbReference type="STRING" id="228957.SAMN04488008_103250"/>
<accession>A0A1H7NRR3</accession>
<dbReference type="GO" id="GO:0047545">
    <property type="term" value="F:(S)-2-hydroxyglutarate dehydrogenase activity"/>
    <property type="evidence" value="ECO:0007669"/>
    <property type="project" value="UniProtKB-ARBA"/>
</dbReference>
<evidence type="ECO:0000313" key="7">
    <source>
        <dbReference type="EMBL" id="SEL25675.1"/>
    </source>
</evidence>
<dbReference type="InterPro" id="IPR029752">
    <property type="entry name" value="D-isomer_DH_CS1"/>
</dbReference>
<dbReference type="GO" id="GO:0004617">
    <property type="term" value="F:phosphoglycerate dehydrogenase activity"/>
    <property type="evidence" value="ECO:0007669"/>
    <property type="project" value="UniProtKB-ARBA"/>
</dbReference>
<comment type="similarity">
    <text evidence="1 4">Belongs to the D-isomer specific 2-hydroxyacid dehydrogenase family.</text>
</comment>
<dbReference type="SUPFAM" id="SSF52283">
    <property type="entry name" value="Formate/glycerate dehydrogenase catalytic domain-like"/>
    <property type="match status" value="1"/>
</dbReference>
<feature type="domain" description="D-isomer specific 2-hydroxyacid dehydrogenase NAD-binding" evidence="6">
    <location>
        <begin position="110"/>
        <end position="297"/>
    </location>
</feature>
<dbReference type="FunFam" id="3.40.50.720:FF:000041">
    <property type="entry name" value="D-3-phosphoglycerate dehydrogenase"/>
    <property type="match status" value="1"/>
</dbReference>
<dbReference type="InterPro" id="IPR029753">
    <property type="entry name" value="D-isomer_DH_CS"/>
</dbReference>
<feature type="domain" description="D-isomer specific 2-hydroxyacid dehydrogenase catalytic" evidence="5">
    <location>
        <begin position="5"/>
        <end position="327"/>
    </location>
</feature>
<dbReference type="PROSITE" id="PS00065">
    <property type="entry name" value="D_2_HYDROXYACID_DH_1"/>
    <property type="match status" value="1"/>
</dbReference>
<dbReference type="PROSITE" id="PS00670">
    <property type="entry name" value="D_2_HYDROXYACID_DH_2"/>
    <property type="match status" value="1"/>
</dbReference>
<dbReference type="InterPro" id="IPR036291">
    <property type="entry name" value="NAD(P)-bd_dom_sf"/>
</dbReference>
<name>A0A1H7NRR3_9FLAO</name>
<evidence type="ECO:0000256" key="4">
    <source>
        <dbReference type="RuleBase" id="RU003719"/>
    </source>
</evidence>
<dbReference type="SUPFAM" id="SSF51735">
    <property type="entry name" value="NAD(P)-binding Rossmann-fold domains"/>
    <property type="match status" value="1"/>
</dbReference>
<dbReference type="PANTHER" id="PTHR43026">
    <property type="entry name" value="2-HYDROXYACID DEHYDROGENASE HOMOLOG 1-RELATED"/>
    <property type="match status" value="1"/>
</dbReference>
<dbReference type="OrthoDB" id="9777288at2"/>
<dbReference type="InterPro" id="IPR006140">
    <property type="entry name" value="D-isomer_DH_NAD-bd"/>
</dbReference>
<evidence type="ECO:0000256" key="2">
    <source>
        <dbReference type="ARBA" id="ARBA00023002"/>
    </source>
</evidence>
<evidence type="ECO:0000256" key="1">
    <source>
        <dbReference type="ARBA" id="ARBA00005854"/>
    </source>
</evidence>
<evidence type="ECO:0000256" key="3">
    <source>
        <dbReference type="ARBA" id="ARBA00023027"/>
    </source>
</evidence>
<evidence type="ECO:0000313" key="8">
    <source>
        <dbReference type="Proteomes" id="UP000198990"/>
    </source>
</evidence>
<dbReference type="GO" id="GO:0006564">
    <property type="term" value="P:L-serine biosynthetic process"/>
    <property type="evidence" value="ECO:0007669"/>
    <property type="project" value="UniProtKB-ARBA"/>
</dbReference>
<dbReference type="PANTHER" id="PTHR43026:SF1">
    <property type="entry name" value="2-HYDROXYACID DEHYDROGENASE HOMOLOG 1-RELATED"/>
    <property type="match status" value="1"/>
</dbReference>
<dbReference type="Gene3D" id="3.40.50.720">
    <property type="entry name" value="NAD(P)-binding Rossmann-like Domain"/>
    <property type="match status" value="2"/>
</dbReference>
<gene>
    <name evidence="7" type="ORF">SAMN04488008_103250</name>
</gene>
<keyword evidence="3" id="KW-0520">NAD</keyword>
<dbReference type="Proteomes" id="UP000198990">
    <property type="component" value="Unassembled WGS sequence"/>
</dbReference>